<organism evidence="2 3">
    <name type="scientific">Rhodoferax koreensis</name>
    <dbReference type="NCBI Taxonomy" id="1842727"/>
    <lineage>
        <taxon>Bacteria</taxon>
        <taxon>Pseudomonadati</taxon>
        <taxon>Pseudomonadota</taxon>
        <taxon>Betaproteobacteria</taxon>
        <taxon>Burkholderiales</taxon>
        <taxon>Comamonadaceae</taxon>
        <taxon>Rhodoferax</taxon>
    </lineage>
</organism>
<dbReference type="OrthoDB" id="6197657at2"/>
<evidence type="ECO:0000313" key="3">
    <source>
        <dbReference type="Proteomes" id="UP000186609"/>
    </source>
</evidence>
<reference evidence="2 3" key="1">
    <citation type="submission" date="2017-01" db="EMBL/GenBank/DDBJ databases">
        <authorList>
            <person name="Mah S.A."/>
            <person name="Swanson W.J."/>
            <person name="Moy G.W."/>
            <person name="Vacquier V.D."/>
        </authorList>
    </citation>
    <scope>NUCLEOTIDE SEQUENCE [LARGE SCALE GENOMIC DNA]</scope>
    <source>
        <strain evidence="2 3">DCY110</strain>
    </source>
</reference>
<dbReference type="PROSITE" id="PS51257">
    <property type="entry name" value="PROKAR_LIPOPROTEIN"/>
    <property type="match status" value="1"/>
</dbReference>
<evidence type="ECO:0000313" key="2">
    <source>
        <dbReference type="EMBL" id="APW37280.1"/>
    </source>
</evidence>
<keyword evidence="1" id="KW-1133">Transmembrane helix</keyword>
<feature type="transmembrane region" description="Helical" evidence="1">
    <location>
        <begin position="46"/>
        <end position="70"/>
    </location>
</feature>
<evidence type="ECO:0000256" key="1">
    <source>
        <dbReference type="SAM" id="Phobius"/>
    </source>
</evidence>
<accession>A0A1P8JU30</accession>
<keyword evidence="3" id="KW-1185">Reference proteome</keyword>
<dbReference type="KEGG" id="rhy:RD110_08805"/>
<name>A0A1P8JU30_9BURK</name>
<protein>
    <submittedName>
        <fullName evidence="2">Uncharacterized protein</fullName>
    </submittedName>
</protein>
<dbReference type="Proteomes" id="UP000186609">
    <property type="component" value="Chromosome"/>
</dbReference>
<proteinExistence type="predicted"/>
<keyword evidence="1" id="KW-0472">Membrane</keyword>
<gene>
    <name evidence="2" type="ORF">RD110_08805</name>
</gene>
<dbReference type="EMBL" id="CP019236">
    <property type="protein sequence ID" value="APW37280.1"/>
    <property type="molecule type" value="Genomic_DNA"/>
</dbReference>
<dbReference type="AlphaFoldDB" id="A0A1P8JU30"/>
<dbReference type="RefSeq" id="WP_076198633.1">
    <property type="nucleotide sequence ID" value="NZ_CP019236.1"/>
</dbReference>
<dbReference type="STRING" id="1842727.RD110_08805"/>
<sequence length="79" mass="8504">MSVRRWIAVLWSGFLLACGLEMMVFGLVDPADLRWGGEGLGTSRQTVYALSFFAFWAASAVAGALAVHLATSPPDEEMP</sequence>
<keyword evidence="1" id="KW-0812">Transmembrane</keyword>